<evidence type="ECO:0000313" key="2">
    <source>
        <dbReference type="Proteomes" id="UP000612899"/>
    </source>
</evidence>
<keyword evidence="2" id="KW-1185">Reference proteome</keyword>
<comment type="caution">
    <text evidence="1">The sequence shown here is derived from an EMBL/GenBank/DDBJ whole genome shotgun (WGS) entry which is preliminary data.</text>
</comment>
<evidence type="ECO:0008006" key="3">
    <source>
        <dbReference type="Google" id="ProtNLM"/>
    </source>
</evidence>
<dbReference type="AlphaFoldDB" id="A0A8J3VMK6"/>
<accession>A0A8J3VMK6</accession>
<reference evidence="1" key="1">
    <citation type="submission" date="2021-01" db="EMBL/GenBank/DDBJ databases">
        <title>Whole genome shotgun sequence of Rhizocola hellebori NBRC 109834.</title>
        <authorList>
            <person name="Komaki H."/>
            <person name="Tamura T."/>
        </authorList>
    </citation>
    <scope>NUCLEOTIDE SEQUENCE</scope>
    <source>
        <strain evidence="1">NBRC 109834</strain>
    </source>
</reference>
<proteinExistence type="predicted"/>
<name>A0A8J3VMK6_9ACTN</name>
<evidence type="ECO:0000313" key="1">
    <source>
        <dbReference type="EMBL" id="GIH11787.1"/>
    </source>
</evidence>
<gene>
    <name evidence="1" type="ORF">Rhe02_98540</name>
</gene>
<organism evidence="1 2">
    <name type="scientific">Rhizocola hellebori</name>
    <dbReference type="NCBI Taxonomy" id="1392758"/>
    <lineage>
        <taxon>Bacteria</taxon>
        <taxon>Bacillati</taxon>
        <taxon>Actinomycetota</taxon>
        <taxon>Actinomycetes</taxon>
        <taxon>Micromonosporales</taxon>
        <taxon>Micromonosporaceae</taxon>
        <taxon>Rhizocola</taxon>
    </lineage>
</organism>
<dbReference type="SUPFAM" id="SSF53335">
    <property type="entry name" value="S-adenosyl-L-methionine-dependent methyltransferases"/>
    <property type="match status" value="1"/>
</dbReference>
<dbReference type="Gene3D" id="3.40.50.150">
    <property type="entry name" value="Vaccinia Virus protein VP39"/>
    <property type="match status" value="1"/>
</dbReference>
<dbReference type="Proteomes" id="UP000612899">
    <property type="component" value="Unassembled WGS sequence"/>
</dbReference>
<dbReference type="InterPro" id="IPR029063">
    <property type="entry name" value="SAM-dependent_MTases_sf"/>
</dbReference>
<dbReference type="EMBL" id="BONY01000170">
    <property type="protein sequence ID" value="GIH11787.1"/>
    <property type="molecule type" value="Genomic_DNA"/>
</dbReference>
<protein>
    <recommendedName>
        <fullName evidence="3">SAM-dependent methyltransferase</fullName>
    </recommendedName>
</protein>
<sequence>MDWHRWHESYADPESELSQRLEMVRDQVRSALDACPPGLIRVVSACAGQGDDLIGVLRDHPRRNDVAARLIELDERNAGVARAAAAAAGLGAVQVIVADAGPTNHYRGMAPADLVLLCGVFGNISDEDIERTVSIYCAQLCKPGGRVIWTRHRREPDMVPRICEWFEGNDFAGVWLSEHGLDFGVGVHRYTGEPCDLELGGHMFTFMPSRQ</sequence>
<dbReference type="RefSeq" id="WP_203915509.1">
    <property type="nucleotide sequence ID" value="NZ_BONY01000170.1"/>
</dbReference>